<dbReference type="RefSeq" id="WP_106601797.1">
    <property type="nucleotide sequence ID" value="NZ_PYGK01000003.1"/>
</dbReference>
<evidence type="ECO:0000313" key="2">
    <source>
        <dbReference type="Proteomes" id="UP000240978"/>
    </source>
</evidence>
<name>A0A2P8GHT1_9BACT</name>
<dbReference type="OrthoDB" id="653716at2"/>
<sequence>MKTSNKLLLSFVGLIVLLMLLSDTVMWANYKRGRSGDGLLTDDNNNSRERIIPVGAYKVLKIEGATRDRLTVDRSEKYQIKFWGVKDQQLNYSTRNDTMFVKLRGENPFVLQCPALQAVILSEGTGISLRDFDLPALNIQAAKSCDIELIDVKVNVLDVNGGEENEFTAMGNKSRVDSIHLQLGKSSVLKSFEVPYGHVSMAVDNLRELQLTGESLTSMKQIR</sequence>
<dbReference type="Gene3D" id="2.160.20.120">
    <property type="match status" value="1"/>
</dbReference>
<reference evidence="1 2" key="1">
    <citation type="submission" date="2018-03" db="EMBL/GenBank/DDBJ databases">
        <title>Genomic Encyclopedia of Archaeal and Bacterial Type Strains, Phase II (KMG-II): from individual species to whole genera.</title>
        <authorList>
            <person name="Goeker M."/>
        </authorList>
    </citation>
    <scope>NUCLEOTIDE SEQUENCE [LARGE SCALE GENOMIC DNA]</scope>
    <source>
        <strain evidence="1 2">DSM 18107</strain>
    </source>
</reference>
<evidence type="ECO:0000313" key="1">
    <source>
        <dbReference type="EMBL" id="PSL33497.1"/>
    </source>
</evidence>
<accession>A0A2P8GHT1</accession>
<dbReference type="AlphaFoldDB" id="A0A2P8GHT1"/>
<comment type="caution">
    <text evidence="1">The sequence shown here is derived from an EMBL/GenBank/DDBJ whole genome shotgun (WGS) entry which is preliminary data.</text>
</comment>
<dbReference type="Proteomes" id="UP000240978">
    <property type="component" value="Unassembled WGS sequence"/>
</dbReference>
<gene>
    <name evidence="1" type="ORF">CLV42_103480</name>
</gene>
<protein>
    <submittedName>
        <fullName evidence="1">Uncharacterized protein</fullName>
    </submittedName>
</protein>
<dbReference type="EMBL" id="PYGK01000003">
    <property type="protein sequence ID" value="PSL33497.1"/>
    <property type="molecule type" value="Genomic_DNA"/>
</dbReference>
<organism evidence="1 2">
    <name type="scientific">Chitinophaga ginsengisoli</name>
    <dbReference type="NCBI Taxonomy" id="363837"/>
    <lineage>
        <taxon>Bacteria</taxon>
        <taxon>Pseudomonadati</taxon>
        <taxon>Bacteroidota</taxon>
        <taxon>Chitinophagia</taxon>
        <taxon>Chitinophagales</taxon>
        <taxon>Chitinophagaceae</taxon>
        <taxon>Chitinophaga</taxon>
    </lineage>
</organism>
<keyword evidence="2" id="KW-1185">Reference proteome</keyword>
<proteinExistence type="predicted"/>